<evidence type="ECO:0000256" key="1">
    <source>
        <dbReference type="SAM" id="Coils"/>
    </source>
</evidence>
<keyword evidence="4" id="KW-1185">Reference proteome</keyword>
<dbReference type="AlphaFoldDB" id="U6MEV9"/>
<dbReference type="Proteomes" id="UP000030763">
    <property type="component" value="Unassembled WGS sequence"/>
</dbReference>
<dbReference type="GeneID" id="25334844"/>
<evidence type="ECO:0000313" key="3">
    <source>
        <dbReference type="EMBL" id="CDJ61009.1"/>
    </source>
</evidence>
<evidence type="ECO:0000313" key="4">
    <source>
        <dbReference type="Proteomes" id="UP000030763"/>
    </source>
</evidence>
<dbReference type="RefSeq" id="XP_013337659.1">
    <property type="nucleotide sequence ID" value="XM_013482205.1"/>
</dbReference>
<dbReference type="VEuPathDB" id="ToxoDB:EMWEY_00008580"/>
<evidence type="ECO:0000256" key="2">
    <source>
        <dbReference type="SAM" id="MobiDB-lite"/>
    </source>
</evidence>
<accession>U6MEV9</accession>
<dbReference type="OrthoDB" id="386580at2759"/>
<reference evidence="3" key="1">
    <citation type="submission" date="2013-10" db="EMBL/GenBank/DDBJ databases">
        <title>Genomic analysis of the causative agents of coccidiosis in chickens.</title>
        <authorList>
            <person name="Reid A.J."/>
            <person name="Blake D."/>
            <person name="Billington K."/>
            <person name="Browne H."/>
            <person name="Dunn M."/>
            <person name="Hung S."/>
            <person name="Kawahara F."/>
            <person name="Miranda-Saavedra D."/>
            <person name="Mourier T."/>
            <person name="Nagra H."/>
            <person name="Otto T.D."/>
            <person name="Rawlings N."/>
            <person name="Sanchez A."/>
            <person name="Sanders M."/>
            <person name="Subramaniam C."/>
            <person name="Tay Y."/>
            <person name="Dear P."/>
            <person name="Doerig C."/>
            <person name="Gruber A."/>
            <person name="Parkinson J."/>
            <person name="Shirley M."/>
            <person name="Wan K.L."/>
            <person name="Berriman M."/>
            <person name="Tomley F."/>
            <person name="Pain A."/>
        </authorList>
    </citation>
    <scope>NUCLEOTIDE SEQUENCE [LARGE SCALE GENOMIC DNA]</scope>
    <source>
        <strain evidence="3">Weybridge</strain>
    </source>
</reference>
<name>U6MEV9_EIMMA</name>
<feature type="non-terminal residue" evidence="3">
    <location>
        <position position="899"/>
    </location>
</feature>
<keyword evidence="1" id="KW-0175">Coiled coil</keyword>
<dbReference type="EMBL" id="HG721982">
    <property type="protein sequence ID" value="CDJ61009.1"/>
    <property type="molecule type" value="Genomic_DNA"/>
</dbReference>
<organism evidence="3 4">
    <name type="scientific">Eimeria maxima</name>
    <name type="common">Coccidian parasite</name>
    <dbReference type="NCBI Taxonomy" id="5804"/>
    <lineage>
        <taxon>Eukaryota</taxon>
        <taxon>Sar</taxon>
        <taxon>Alveolata</taxon>
        <taxon>Apicomplexa</taxon>
        <taxon>Conoidasida</taxon>
        <taxon>Coccidia</taxon>
        <taxon>Eucoccidiorida</taxon>
        <taxon>Eimeriorina</taxon>
        <taxon>Eimeriidae</taxon>
        <taxon>Eimeria</taxon>
    </lineage>
</organism>
<reference evidence="3" key="2">
    <citation type="submission" date="2013-10" db="EMBL/GenBank/DDBJ databases">
        <authorList>
            <person name="Aslett M."/>
        </authorList>
    </citation>
    <scope>NUCLEOTIDE SEQUENCE [LARGE SCALE GENOMIC DNA]</scope>
    <source>
        <strain evidence="3">Weybridge</strain>
    </source>
</reference>
<feature type="coiled-coil region" evidence="1">
    <location>
        <begin position="104"/>
        <end position="131"/>
    </location>
</feature>
<feature type="region of interest" description="Disordered" evidence="2">
    <location>
        <begin position="787"/>
        <end position="810"/>
    </location>
</feature>
<sequence length="899" mass="98381">MADSTPEEQFSFLSQQLLLLNQLPQQDAALAPLEVTPSRRRTPCEEQQVQSAAFICSSGDKVSQGHTSLDGSGPLVDLASAASQAHSPVKPELQDATNVKSHRLQQMQMALREHQSQLLRQREHLQQQQRLLFQRSQERSVAPHSLAQLFADLHDARQQQYVQAQQRTDQTTPAHTSDGRVLRAGVRHHCSKLPSNGAGLQLPTPHCAVDGVSGLAAKREGHHQEQTQETDRDLEPFQLGEARTQQQKRGLPGQCSADRKRILRDAGLLEARVVLSCTLSALRFFRRNAAVAESHDKIDNSSSAMCTFRTIQAASEGGRLSECPVFSREGEPSPSTTAPGGAINVPHGTMGGKVIQVHGEPLPLTVLCAGISPAKLWLHCLRVTLHARRCAIRTRRYWKALVHLFPRRSAYSTISVLSHEDLKRYNTIGSRAPSLRDATTALGPWVAPKEPFCEPGLYCIVDERGPILAAWAVAQDSDGRLRRCSAVVGSGEFNAADEACIKRKRSKCTTNPSTSYSPDSPWETFLKGRECVEADGLQALEKWYVNVTNAPLTEQQIRSLTLAEYASVFGEYAECLVRALQKLVETRHASSSASKVAEGCGCSCSICVGQPCRVRVAWRQHLMAFELAIDKTAAARSHSGEQTNGVSQLHLILHELYQPLSLTVPGMRSALAQLLVRLRRYVTLSPLGVEFLMQRLKEILSPAPGDDAQEAFRKTEGEDKDELIGSCCSWATRDWSLASWHRRRQRHQTDMPSPLIGSNNLDSSVARLSMLSATLWEAPACTAGGVGEPGLSTNAAEPEGRGSLPKADVPGEELEALADRMTRKDCYTVLGGTGVNALRAAGLSDVVANHDEEEEGALQILNLLRGLTGYLDHLEGQRNADFLHKVTALEKLAGAELQT</sequence>
<gene>
    <name evidence="3" type="ORF">EMWEY_00008580</name>
</gene>
<protein>
    <submittedName>
        <fullName evidence="3">Uncharacterized protein</fullName>
    </submittedName>
</protein>
<proteinExistence type="predicted"/>